<evidence type="ECO:0000256" key="1">
    <source>
        <dbReference type="SAM" id="Phobius"/>
    </source>
</evidence>
<accession>A0A261TQQ4</accession>
<comment type="caution">
    <text evidence="2">The sequence shown here is derived from an EMBL/GenBank/DDBJ whole genome shotgun (WGS) entry which is preliminary data.</text>
</comment>
<evidence type="ECO:0008006" key="4">
    <source>
        <dbReference type="Google" id="ProtNLM"/>
    </source>
</evidence>
<feature type="transmembrane region" description="Helical" evidence="1">
    <location>
        <begin position="130"/>
        <end position="151"/>
    </location>
</feature>
<feature type="transmembrane region" description="Helical" evidence="1">
    <location>
        <begin position="81"/>
        <end position="100"/>
    </location>
</feature>
<sequence length="154" mass="17137">MDYFLFKLVHILSSTVLFGTGVGSAFYLLCVVLQGDVRVVASVARHVVRADWIFTATTAVLQPLTGWYLVHLMQLPWSTPWLKWSALLYVLAIACWLPVVRLQILMRDEAAASAAAGTPLTPAFRRYFKAWFVLGFPALGAFLAIFALMVFKPA</sequence>
<keyword evidence="1" id="KW-0472">Membrane</keyword>
<gene>
    <name evidence="2" type="ORF">CAL25_10690</name>
</gene>
<keyword evidence="1" id="KW-0812">Transmembrane</keyword>
<evidence type="ECO:0000313" key="2">
    <source>
        <dbReference type="EMBL" id="OZI51966.1"/>
    </source>
</evidence>
<proteinExistence type="predicted"/>
<organism evidence="2 3">
    <name type="scientific">Bordetella genomosp. 5</name>
    <dbReference type="NCBI Taxonomy" id="1395608"/>
    <lineage>
        <taxon>Bacteria</taxon>
        <taxon>Pseudomonadati</taxon>
        <taxon>Pseudomonadota</taxon>
        <taxon>Betaproteobacteria</taxon>
        <taxon>Burkholderiales</taxon>
        <taxon>Alcaligenaceae</taxon>
        <taxon>Bordetella</taxon>
    </lineage>
</organism>
<dbReference type="EMBL" id="NEVP01000006">
    <property type="protein sequence ID" value="OZI51966.1"/>
    <property type="molecule type" value="Genomic_DNA"/>
</dbReference>
<reference evidence="2 3" key="1">
    <citation type="submission" date="2017-05" db="EMBL/GenBank/DDBJ databases">
        <title>Complete and WGS of Bordetella genogroups.</title>
        <authorList>
            <person name="Spilker T."/>
            <person name="LiPuma J."/>
        </authorList>
    </citation>
    <scope>NUCLEOTIDE SEQUENCE [LARGE SCALE GENOMIC DNA]</scope>
    <source>
        <strain evidence="2 3">AU10456</strain>
    </source>
</reference>
<name>A0A261TQQ4_9BORD</name>
<evidence type="ECO:0000313" key="3">
    <source>
        <dbReference type="Proteomes" id="UP000216913"/>
    </source>
</evidence>
<dbReference type="OrthoDB" id="9786302at2"/>
<keyword evidence="1" id="KW-1133">Transmembrane helix</keyword>
<dbReference type="InterPro" id="IPR018729">
    <property type="entry name" value="DUF2269_transmembrane"/>
</dbReference>
<dbReference type="RefSeq" id="WP_094799924.1">
    <property type="nucleotide sequence ID" value="NZ_NEVP01000006.1"/>
</dbReference>
<protein>
    <recommendedName>
        <fullName evidence="4">DUF2269 domain-containing protein</fullName>
    </recommendedName>
</protein>
<feature type="transmembrane region" description="Helical" evidence="1">
    <location>
        <begin position="12"/>
        <end position="32"/>
    </location>
</feature>
<keyword evidence="3" id="KW-1185">Reference proteome</keyword>
<feature type="transmembrane region" description="Helical" evidence="1">
    <location>
        <begin position="52"/>
        <end position="69"/>
    </location>
</feature>
<dbReference type="AlphaFoldDB" id="A0A261TQQ4"/>
<dbReference type="Proteomes" id="UP000216913">
    <property type="component" value="Unassembled WGS sequence"/>
</dbReference>
<dbReference type="Pfam" id="PF10027">
    <property type="entry name" value="DUF2269"/>
    <property type="match status" value="1"/>
</dbReference>